<dbReference type="KEGG" id="tcd:AAIA72_09620"/>
<dbReference type="InterPro" id="IPR039261">
    <property type="entry name" value="FNR_nucleotide-bd"/>
</dbReference>
<dbReference type="Gene3D" id="2.40.30.10">
    <property type="entry name" value="Translation factors"/>
    <property type="match status" value="1"/>
</dbReference>
<dbReference type="EMBL" id="CP154858">
    <property type="protein sequence ID" value="XDT71068.1"/>
    <property type="molecule type" value="Genomic_DNA"/>
</dbReference>
<dbReference type="PROSITE" id="PS51384">
    <property type="entry name" value="FAD_FR"/>
    <property type="match status" value="1"/>
</dbReference>
<accession>A0AB39USP9</accession>
<dbReference type="InterPro" id="IPR017927">
    <property type="entry name" value="FAD-bd_FR_type"/>
</dbReference>
<dbReference type="Pfam" id="PF00111">
    <property type="entry name" value="Fer2"/>
    <property type="match status" value="1"/>
</dbReference>
<name>A0AB39USP9_9GAMM</name>
<dbReference type="CDD" id="cd00207">
    <property type="entry name" value="fer2"/>
    <property type="match status" value="1"/>
</dbReference>
<dbReference type="InterPro" id="IPR001041">
    <property type="entry name" value="2Fe-2S_ferredoxin-type"/>
</dbReference>
<dbReference type="AlphaFoldDB" id="A0AB39USP9"/>
<proteinExistence type="predicted"/>
<sequence length="368" mass="40964">MSALQRAFNLSLFNSPRAGDYFEQLVQAIDPMWSFREYRAQVVDSWPETQDTRTWVLRTDNRWPGFEAGQHVHVTLEIRGVRHTRTFSLSSAPERWAAEGVVTLTVKRVPDGRVTGWMHDHLKPGQVVSLSRATGDFRLPHPLHERIVWFAAGSGITPVASHLQALARQDMPVPATLMYFARTPEDFIMVRPLQALAERYPRFHLHMIAESAPVPVYGKGLPHGRVADAHLDKAMALSPVRVYVCGPEPFRARVREGLLARGLPEASLVEERFGIAPVARALNAPVRVRFSASQREIETRETASLLTLAEQAGLNPTAGCRMGICHTCKCTKQQGLVRNLLTGELSGYGEEEIQICISTPVTPVDLAL</sequence>
<dbReference type="PANTHER" id="PTHR47354:SF3">
    <property type="entry name" value="OXIDOREDUCTASE-RELATED"/>
    <property type="match status" value="1"/>
</dbReference>
<dbReference type="Pfam" id="PF00175">
    <property type="entry name" value="NAD_binding_1"/>
    <property type="match status" value="1"/>
</dbReference>
<evidence type="ECO:0000259" key="1">
    <source>
        <dbReference type="PROSITE" id="PS51384"/>
    </source>
</evidence>
<dbReference type="InterPro" id="IPR036010">
    <property type="entry name" value="2Fe-2S_ferredoxin-like_sf"/>
</dbReference>
<dbReference type="Pfam" id="PF00970">
    <property type="entry name" value="FAD_binding_6"/>
    <property type="match status" value="1"/>
</dbReference>
<dbReference type="InterPro" id="IPR050415">
    <property type="entry name" value="MRET"/>
</dbReference>
<protein>
    <submittedName>
        <fullName evidence="2">Ferredoxin reductase</fullName>
    </submittedName>
</protein>
<organism evidence="2">
    <name type="scientific">Thermohahella caldifontis</name>
    <dbReference type="NCBI Taxonomy" id="3142973"/>
    <lineage>
        <taxon>Bacteria</taxon>
        <taxon>Pseudomonadati</taxon>
        <taxon>Pseudomonadota</taxon>
        <taxon>Gammaproteobacteria</taxon>
        <taxon>Oceanospirillales</taxon>
        <taxon>Hahellaceae</taxon>
        <taxon>Thermohahella</taxon>
    </lineage>
</organism>
<dbReference type="InterPro" id="IPR001433">
    <property type="entry name" value="OxRdtase_FAD/NAD-bd"/>
</dbReference>
<dbReference type="PRINTS" id="PR00410">
    <property type="entry name" value="PHEHYDRXLASE"/>
</dbReference>
<dbReference type="Gene3D" id="3.10.20.30">
    <property type="match status" value="1"/>
</dbReference>
<dbReference type="SUPFAM" id="SSF54292">
    <property type="entry name" value="2Fe-2S ferredoxin-like"/>
    <property type="match status" value="1"/>
</dbReference>
<dbReference type="SUPFAM" id="SSF52343">
    <property type="entry name" value="Ferredoxin reductase-like, C-terminal NADP-linked domain"/>
    <property type="match status" value="1"/>
</dbReference>
<dbReference type="InterPro" id="IPR012675">
    <property type="entry name" value="Beta-grasp_dom_sf"/>
</dbReference>
<dbReference type="SUPFAM" id="SSF63380">
    <property type="entry name" value="Riboflavin synthase domain-like"/>
    <property type="match status" value="1"/>
</dbReference>
<dbReference type="GO" id="GO:0016491">
    <property type="term" value="F:oxidoreductase activity"/>
    <property type="evidence" value="ECO:0007669"/>
    <property type="project" value="InterPro"/>
</dbReference>
<dbReference type="Gene3D" id="3.40.50.80">
    <property type="entry name" value="Nucleotide-binding domain of ferredoxin-NADP reductase (FNR) module"/>
    <property type="match status" value="1"/>
</dbReference>
<dbReference type="PANTHER" id="PTHR47354">
    <property type="entry name" value="NADH OXIDOREDUCTASE HCR"/>
    <property type="match status" value="1"/>
</dbReference>
<dbReference type="RefSeq" id="WP_369600107.1">
    <property type="nucleotide sequence ID" value="NZ_CP154858.1"/>
</dbReference>
<evidence type="ECO:0000313" key="2">
    <source>
        <dbReference type="EMBL" id="XDT71068.1"/>
    </source>
</evidence>
<gene>
    <name evidence="2" type="ORF">AAIA72_09620</name>
</gene>
<reference evidence="2" key="1">
    <citation type="submission" date="2024-05" db="EMBL/GenBank/DDBJ databases">
        <title>Genome sequencing of novel strain.</title>
        <authorList>
            <person name="Ganbat D."/>
            <person name="Ganbat S."/>
            <person name="Lee S.-J."/>
        </authorList>
    </citation>
    <scope>NUCLEOTIDE SEQUENCE</scope>
    <source>
        <strain evidence="2">SMD15-11</strain>
    </source>
</reference>
<dbReference type="InterPro" id="IPR008333">
    <property type="entry name" value="Cbr1-like_FAD-bd_dom"/>
</dbReference>
<dbReference type="InterPro" id="IPR017938">
    <property type="entry name" value="Riboflavin_synthase-like_b-brl"/>
</dbReference>
<feature type="domain" description="FAD-binding FR-type" evidence="1">
    <location>
        <begin position="35"/>
        <end position="140"/>
    </location>
</feature>
<dbReference type="CDD" id="cd06216">
    <property type="entry name" value="FNR_iron_sulfur_binding_2"/>
    <property type="match status" value="1"/>
</dbReference>
<dbReference type="GO" id="GO:0051536">
    <property type="term" value="F:iron-sulfur cluster binding"/>
    <property type="evidence" value="ECO:0007669"/>
    <property type="project" value="InterPro"/>
</dbReference>